<sequence>MDHPPAYTAHRTIHDLRTQIIANGTILQPHYKAHQAADNHIELIVAKAHQASPVGAYGGEKQAVLTRSSTTATTTAGSSSSPVGGGGGSGKHYAVLTHRSYNKQDIRILIKGEPRDSVEEALEWMLEKTERDVHDLVVNFTRNACAQKVGFSNAELLQDTDWNKVKFDPRRAQPKHPKWVWQHDPETYTYENYAKNVETMKAGTRFDESGIEPNYPPGYKYEPWTIDWVMDCMREGKPVELGAGNWD</sequence>
<dbReference type="Proteomes" id="UP000309340">
    <property type="component" value="Unassembled WGS sequence"/>
</dbReference>
<evidence type="ECO:0000313" key="3">
    <source>
        <dbReference type="Proteomes" id="UP000309340"/>
    </source>
</evidence>
<accession>A0A4U0XZ89</accession>
<evidence type="ECO:0000256" key="1">
    <source>
        <dbReference type="SAM" id="MobiDB-lite"/>
    </source>
</evidence>
<comment type="caution">
    <text evidence="2">The sequence shown here is derived from an EMBL/GenBank/DDBJ whole genome shotgun (WGS) entry which is preliminary data.</text>
</comment>
<feature type="region of interest" description="Disordered" evidence="1">
    <location>
        <begin position="68"/>
        <end position="91"/>
    </location>
</feature>
<evidence type="ECO:0000313" key="2">
    <source>
        <dbReference type="EMBL" id="TKA83382.1"/>
    </source>
</evidence>
<feature type="compositionally biased region" description="Low complexity" evidence="1">
    <location>
        <begin position="68"/>
        <end position="82"/>
    </location>
</feature>
<dbReference type="OrthoDB" id="3926903at2759"/>
<dbReference type="EMBL" id="NAJQ01000010">
    <property type="protein sequence ID" value="TKA83382.1"/>
    <property type="molecule type" value="Genomic_DNA"/>
</dbReference>
<dbReference type="AlphaFoldDB" id="A0A4U0XZ89"/>
<organism evidence="2 3">
    <name type="scientific">Friedmanniomyces simplex</name>
    <dbReference type="NCBI Taxonomy" id="329884"/>
    <lineage>
        <taxon>Eukaryota</taxon>
        <taxon>Fungi</taxon>
        <taxon>Dikarya</taxon>
        <taxon>Ascomycota</taxon>
        <taxon>Pezizomycotina</taxon>
        <taxon>Dothideomycetes</taxon>
        <taxon>Dothideomycetidae</taxon>
        <taxon>Mycosphaerellales</taxon>
        <taxon>Teratosphaeriaceae</taxon>
        <taxon>Friedmanniomyces</taxon>
    </lineage>
</organism>
<protein>
    <submittedName>
        <fullName evidence="2">Uncharacterized protein</fullName>
    </submittedName>
</protein>
<proteinExistence type="predicted"/>
<reference evidence="2 3" key="1">
    <citation type="submission" date="2017-03" db="EMBL/GenBank/DDBJ databases">
        <title>Genomes of endolithic fungi from Antarctica.</title>
        <authorList>
            <person name="Coleine C."/>
            <person name="Masonjones S."/>
            <person name="Stajich J.E."/>
        </authorList>
    </citation>
    <scope>NUCLEOTIDE SEQUENCE [LARGE SCALE GENOMIC DNA]</scope>
    <source>
        <strain evidence="2 3">CCFEE 5184</strain>
    </source>
</reference>
<name>A0A4U0XZ89_9PEZI</name>
<dbReference type="STRING" id="329884.A0A4U0XZ89"/>
<keyword evidence="3" id="KW-1185">Reference proteome</keyword>
<gene>
    <name evidence="2" type="ORF">B0A55_01011</name>
</gene>